<organism evidence="1 2">
    <name type="scientific">Quillaja saponaria</name>
    <name type="common">Soap bark tree</name>
    <dbReference type="NCBI Taxonomy" id="32244"/>
    <lineage>
        <taxon>Eukaryota</taxon>
        <taxon>Viridiplantae</taxon>
        <taxon>Streptophyta</taxon>
        <taxon>Embryophyta</taxon>
        <taxon>Tracheophyta</taxon>
        <taxon>Spermatophyta</taxon>
        <taxon>Magnoliopsida</taxon>
        <taxon>eudicotyledons</taxon>
        <taxon>Gunneridae</taxon>
        <taxon>Pentapetalae</taxon>
        <taxon>rosids</taxon>
        <taxon>fabids</taxon>
        <taxon>Fabales</taxon>
        <taxon>Quillajaceae</taxon>
        <taxon>Quillaja</taxon>
    </lineage>
</organism>
<dbReference type="AlphaFoldDB" id="A0AAD7QH12"/>
<gene>
    <name evidence="1" type="ORF">O6P43_000489</name>
</gene>
<dbReference type="EMBL" id="JARAOO010000001">
    <property type="protein sequence ID" value="KAJ7981194.1"/>
    <property type="molecule type" value="Genomic_DNA"/>
</dbReference>
<accession>A0AAD7QH12</accession>
<sequence>MVDELDWIVIEGRWWWRIPICRKKARLLSLSLGWADRRPLSRWRAGVHVGVVGELAWLELKEVVPEGSYIMVELDKRITDLVVMDVSEFYVLVVKVEGMLVAVGVSELYILEMNLEGMLVAAGTSTKPYDVRQKPMVVNIILEVIYMTKQSVNVLVNLEIRMMAMETCEGSEGWM</sequence>
<name>A0AAD7QH12_QUISA</name>
<keyword evidence="2" id="KW-1185">Reference proteome</keyword>
<evidence type="ECO:0000313" key="1">
    <source>
        <dbReference type="EMBL" id="KAJ7981194.1"/>
    </source>
</evidence>
<dbReference type="KEGG" id="qsa:O6P43_000489"/>
<comment type="caution">
    <text evidence="1">The sequence shown here is derived from an EMBL/GenBank/DDBJ whole genome shotgun (WGS) entry which is preliminary data.</text>
</comment>
<protein>
    <submittedName>
        <fullName evidence="1">Uncharacterized protein</fullName>
    </submittedName>
</protein>
<dbReference type="Proteomes" id="UP001163823">
    <property type="component" value="Chromosome 1"/>
</dbReference>
<evidence type="ECO:0000313" key="2">
    <source>
        <dbReference type="Proteomes" id="UP001163823"/>
    </source>
</evidence>
<proteinExistence type="predicted"/>
<reference evidence="1 2" key="1">
    <citation type="journal article" date="2023" name="Science">
        <title>Elucidation of the pathway for biosynthesis of saponin adjuvants from the soapbark tree.</title>
        <authorList>
            <person name="Reed J."/>
            <person name="Orme A."/>
            <person name="El-Demerdash A."/>
            <person name="Owen C."/>
            <person name="Martin L.B.B."/>
            <person name="Misra R.C."/>
            <person name="Kikuchi S."/>
            <person name="Rejzek M."/>
            <person name="Martin A.C."/>
            <person name="Harkess A."/>
            <person name="Leebens-Mack J."/>
            <person name="Louveau T."/>
            <person name="Stephenson M.J."/>
            <person name="Osbourn A."/>
        </authorList>
    </citation>
    <scope>NUCLEOTIDE SEQUENCE [LARGE SCALE GENOMIC DNA]</scope>
    <source>
        <strain evidence="1">S10</strain>
    </source>
</reference>